<evidence type="ECO:0000256" key="5">
    <source>
        <dbReference type="ARBA" id="ARBA00022723"/>
    </source>
</evidence>
<evidence type="ECO:0000259" key="11">
    <source>
        <dbReference type="Pfam" id="PF20512"/>
    </source>
</evidence>
<organism evidence="12 13">
    <name type="scientific">Chloropicon primus</name>
    <dbReference type="NCBI Taxonomy" id="1764295"/>
    <lineage>
        <taxon>Eukaryota</taxon>
        <taxon>Viridiplantae</taxon>
        <taxon>Chlorophyta</taxon>
        <taxon>Chloropicophyceae</taxon>
        <taxon>Chloropicales</taxon>
        <taxon>Chloropicaceae</taxon>
        <taxon>Chloropicon</taxon>
    </lineage>
</organism>
<dbReference type="Proteomes" id="UP000316726">
    <property type="component" value="Chromosome 2"/>
</dbReference>
<evidence type="ECO:0000259" key="10">
    <source>
        <dbReference type="Pfam" id="PF20511"/>
    </source>
</evidence>
<dbReference type="Pfam" id="PF20511">
    <property type="entry name" value="PMI_typeI_cat"/>
    <property type="match status" value="1"/>
</dbReference>
<dbReference type="InterPro" id="IPR018050">
    <property type="entry name" value="Pmannose_isomerase-type1_CS"/>
</dbReference>
<dbReference type="NCBIfam" id="TIGR00218">
    <property type="entry name" value="manA"/>
    <property type="match status" value="1"/>
</dbReference>
<dbReference type="AlphaFoldDB" id="A0A5B8MHQ2"/>
<dbReference type="PROSITE" id="PS00965">
    <property type="entry name" value="PMI_I_1"/>
    <property type="match status" value="1"/>
</dbReference>
<dbReference type="PRINTS" id="PR00714">
    <property type="entry name" value="MAN6PISMRASE"/>
</dbReference>
<keyword evidence="13" id="KW-1185">Reference proteome</keyword>
<evidence type="ECO:0000256" key="7">
    <source>
        <dbReference type="ARBA" id="ARBA00023235"/>
    </source>
</evidence>
<feature type="active site" evidence="8">
    <location>
        <position position="283"/>
    </location>
</feature>
<evidence type="ECO:0000256" key="3">
    <source>
        <dbReference type="ARBA" id="ARBA00010772"/>
    </source>
</evidence>
<dbReference type="STRING" id="1764295.A0A5B8MHQ2"/>
<dbReference type="InterPro" id="IPR046457">
    <property type="entry name" value="PMI_typeI_cat"/>
</dbReference>
<evidence type="ECO:0000256" key="4">
    <source>
        <dbReference type="ARBA" id="ARBA00011956"/>
    </source>
</evidence>
<dbReference type="GO" id="GO:0005975">
    <property type="term" value="P:carbohydrate metabolic process"/>
    <property type="evidence" value="ECO:0007669"/>
    <property type="project" value="InterPro"/>
</dbReference>
<evidence type="ECO:0000313" key="12">
    <source>
        <dbReference type="EMBL" id="QDZ18900.1"/>
    </source>
</evidence>
<feature type="binding site" evidence="9">
    <location>
        <position position="104"/>
    </location>
    <ligand>
        <name>Zn(2+)</name>
        <dbReference type="ChEBI" id="CHEBI:29105"/>
    </ligand>
</feature>
<feature type="domain" description="Phosphomannose isomerase type I catalytic" evidence="10">
    <location>
        <begin position="1"/>
        <end position="143"/>
    </location>
</feature>
<protein>
    <recommendedName>
        <fullName evidence="4">mannose-6-phosphate isomerase</fullName>
        <ecNumber evidence="4">5.3.1.8</ecNumber>
    </recommendedName>
</protein>
<evidence type="ECO:0000256" key="8">
    <source>
        <dbReference type="PIRSR" id="PIRSR001480-1"/>
    </source>
</evidence>
<evidence type="ECO:0000313" key="13">
    <source>
        <dbReference type="Proteomes" id="UP000316726"/>
    </source>
</evidence>
<keyword evidence="6 9" id="KW-0862">Zinc</keyword>
<dbReference type="InterPro" id="IPR001250">
    <property type="entry name" value="Man6P_Isoase-1"/>
</dbReference>
<dbReference type="GO" id="GO:0005829">
    <property type="term" value="C:cytosol"/>
    <property type="evidence" value="ECO:0007669"/>
    <property type="project" value="TreeGrafter"/>
</dbReference>
<dbReference type="Gene3D" id="1.10.441.10">
    <property type="entry name" value="Phosphomannose Isomerase, domain 2"/>
    <property type="match status" value="1"/>
</dbReference>
<dbReference type="OrthoDB" id="6605218at2759"/>
<feature type="binding site" evidence="9">
    <location>
        <position position="102"/>
    </location>
    <ligand>
        <name>Zn(2+)</name>
        <dbReference type="ChEBI" id="CHEBI:29105"/>
    </ligand>
</feature>
<dbReference type="InterPro" id="IPR014710">
    <property type="entry name" value="RmlC-like_jellyroll"/>
</dbReference>
<dbReference type="GO" id="GO:0009298">
    <property type="term" value="P:GDP-mannose biosynthetic process"/>
    <property type="evidence" value="ECO:0007669"/>
    <property type="project" value="UniProtKB-UniPathway"/>
</dbReference>
<dbReference type="InterPro" id="IPR046458">
    <property type="entry name" value="PMI_typeI_hel"/>
</dbReference>
<proteinExistence type="inferred from homology"/>
<sequence length="403" mass="43796">MFKINCAVQNYAWGRLGSDSEVAKLFASGNAGAEVEEDKPYAELWMGTHPSGPSVVASTNSTLKSWIEVNEASLGKVLLIKYGKDLPFLFKVLSVRTALSIQAHPHKSLAEELHADRPHVYKDDNHKPEMTLALTDFEALSCFVSHEELSEAIGKVPELAACIGTEQSAGIAADLLKAETRTDALKSAFKAVMTRDGQVVKGLIEKLVDRLRAKGDAGLAPKEELILRLNSQYPGDVGIFAAYFLNYIKIKPGQAIYLEANEPHAYLSGNCVEVMATSDNVVRAGLTPKLRDTDVLCSMLTYKAGMPEVLNGDKVTDHMKSYTPPFDEFQINVVDLPARGETVVNQIQGPLLVLVYDGKGKINGSDVAKGEVYFVPDGHDMNVQGSESSGCSLYIASANKRIF</sequence>
<feature type="binding site" evidence="9">
    <location>
        <position position="129"/>
    </location>
    <ligand>
        <name>Zn(2+)</name>
        <dbReference type="ChEBI" id="CHEBI:29105"/>
    </ligand>
</feature>
<dbReference type="GO" id="GO:0008270">
    <property type="term" value="F:zinc ion binding"/>
    <property type="evidence" value="ECO:0007669"/>
    <property type="project" value="InterPro"/>
</dbReference>
<dbReference type="PANTHER" id="PTHR10309">
    <property type="entry name" value="MANNOSE-6-PHOSPHATE ISOMERASE"/>
    <property type="match status" value="1"/>
</dbReference>
<evidence type="ECO:0000256" key="1">
    <source>
        <dbReference type="ARBA" id="ARBA00000757"/>
    </source>
</evidence>
<dbReference type="SUPFAM" id="SSF51182">
    <property type="entry name" value="RmlC-like cupins"/>
    <property type="match status" value="1"/>
</dbReference>
<feature type="domain" description="Phosphomannose isomerase type I helical insertion" evidence="11">
    <location>
        <begin position="177"/>
        <end position="245"/>
    </location>
</feature>
<comment type="pathway">
    <text evidence="2">Nucleotide-sugar biosynthesis; GDP-alpha-D-mannose biosynthesis; alpha-D-mannose 1-phosphate from D-fructose 6-phosphate: step 1/2.</text>
</comment>
<dbReference type="InterPro" id="IPR016305">
    <property type="entry name" value="Mannose-6-P_Isomerase"/>
</dbReference>
<keyword evidence="7 12" id="KW-0413">Isomerase</keyword>
<gene>
    <name evidence="12" type="ORF">A3770_02p14180</name>
</gene>
<dbReference type="Pfam" id="PF20512">
    <property type="entry name" value="PMI_typeI_hel"/>
    <property type="match status" value="1"/>
</dbReference>
<dbReference type="InterPro" id="IPR011051">
    <property type="entry name" value="RmlC_Cupin_sf"/>
</dbReference>
<dbReference type="CDD" id="cd07011">
    <property type="entry name" value="cupin_PMI_type_I_N"/>
    <property type="match status" value="1"/>
</dbReference>
<reference evidence="12 13" key="1">
    <citation type="submission" date="2018-07" db="EMBL/GenBank/DDBJ databases">
        <title>The complete nuclear genome of the prasinophyte Chloropicon primus (CCMP1205).</title>
        <authorList>
            <person name="Pombert J.-F."/>
            <person name="Otis C."/>
            <person name="Turmel M."/>
            <person name="Lemieux C."/>
        </authorList>
    </citation>
    <scope>NUCLEOTIDE SEQUENCE [LARGE SCALE GENOMIC DNA]</scope>
    <source>
        <strain evidence="12 13">CCMP1205</strain>
    </source>
</reference>
<dbReference type="UniPathway" id="UPA00126">
    <property type="reaction ID" value="UER00423"/>
</dbReference>
<keyword evidence="5 9" id="KW-0479">Metal-binding</keyword>
<dbReference type="GO" id="GO:0004476">
    <property type="term" value="F:mannose-6-phosphate isomerase activity"/>
    <property type="evidence" value="ECO:0007669"/>
    <property type="project" value="UniProtKB-EC"/>
</dbReference>
<feature type="binding site" evidence="9">
    <location>
        <position position="264"/>
    </location>
    <ligand>
        <name>Zn(2+)</name>
        <dbReference type="ChEBI" id="CHEBI:29105"/>
    </ligand>
</feature>
<evidence type="ECO:0000256" key="2">
    <source>
        <dbReference type="ARBA" id="ARBA00004666"/>
    </source>
</evidence>
<comment type="similarity">
    <text evidence="3">Belongs to the mannose-6-phosphate isomerase type 1 family.</text>
</comment>
<dbReference type="EMBL" id="CP031035">
    <property type="protein sequence ID" value="QDZ18900.1"/>
    <property type="molecule type" value="Genomic_DNA"/>
</dbReference>
<name>A0A5B8MHQ2_9CHLO</name>
<evidence type="ECO:0000256" key="9">
    <source>
        <dbReference type="PIRSR" id="PIRSR001480-2"/>
    </source>
</evidence>
<comment type="cofactor">
    <cofactor evidence="9">
        <name>Zn(2+)</name>
        <dbReference type="ChEBI" id="CHEBI:29105"/>
    </cofactor>
    <text evidence="9">Binds 1 zinc ion per subunit.</text>
</comment>
<dbReference type="PIRSF" id="PIRSF001480">
    <property type="entry name" value="Mannose-6-phosphate_isomerase"/>
    <property type="match status" value="1"/>
</dbReference>
<accession>A0A5B8MHQ2</accession>
<comment type="catalytic activity">
    <reaction evidence="1">
        <text>D-mannose 6-phosphate = D-fructose 6-phosphate</text>
        <dbReference type="Rhea" id="RHEA:12356"/>
        <dbReference type="ChEBI" id="CHEBI:58735"/>
        <dbReference type="ChEBI" id="CHEBI:61527"/>
        <dbReference type="EC" id="5.3.1.8"/>
    </reaction>
</comment>
<evidence type="ECO:0000256" key="6">
    <source>
        <dbReference type="ARBA" id="ARBA00022833"/>
    </source>
</evidence>
<dbReference type="PROSITE" id="PS00966">
    <property type="entry name" value="PMI_I_2"/>
    <property type="match status" value="1"/>
</dbReference>
<dbReference type="PANTHER" id="PTHR10309:SF0">
    <property type="entry name" value="MANNOSE-6-PHOSPHATE ISOMERASE"/>
    <property type="match status" value="1"/>
</dbReference>
<dbReference type="Gene3D" id="2.60.120.10">
    <property type="entry name" value="Jelly Rolls"/>
    <property type="match status" value="2"/>
</dbReference>
<dbReference type="EC" id="5.3.1.8" evidence="4"/>